<evidence type="ECO:0000256" key="1">
    <source>
        <dbReference type="SAM" id="MobiDB-lite"/>
    </source>
</evidence>
<reference evidence="4" key="5">
    <citation type="submission" date="2022-12" db="EMBL/GenBank/DDBJ databases">
        <title>Development of a Multilocus Sequence Typing Scheme for Bacteroides fragilis Based on Whole Genome Sequencing Data and Clinical Application.</title>
        <authorList>
            <person name="Nielsen F.D."/>
            <person name="Justesen U.S."/>
        </authorList>
    </citation>
    <scope>NUCLEOTIDE SEQUENCE</scope>
    <source>
        <strain evidence="4">BF_BC_ODE_DK_2015_2</strain>
    </source>
</reference>
<evidence type="ECO:0000313" key="10">
    <source>
        <dbReference type="Proteomes" id="UP000266644"/>
    </source>
</evidence>
<reference evidence="3" key="1">
    <citation type="book" date="2014" name="THE 24TH EUROPEAN CONGRESS OF CLINICAL MICROBIOLOGY AND INFECTIOUS DISEASES" publisher="ECCMID 2014" city="Barcelona, Spain">
        <title>Identification of resistance genes in three multidrug-resistant Bacteroides fragilis isolates by whole genome sequencing.</title>
        <editorList>
            <person name="Unknown"/>
            <person name="A."/>
        </editorList>
        <authorList>
            <person name="Sydenham T.V."/>
            <person name="Hasman H."/>
            <person name="Wang M."/>
            <person name="Soki J."/>
            <person name="Nagy E."/>
            <person name="Justesen U.S."/>
        </authorList>
    </citation>
    <scope>NUCLEOTIDE SEQUENCE</scope>
    <source>
        <strain evidence="3">DCMOUH0018B</strain>
        <strain evidence="6">DCMSKEJBY0001B</strain>
    </source>
</reference>
<dbReference type="RefSeq" id="WP_032530680.1">
    <property type="nucleotide sequence ID" value="NZ_CABJEQ010000002.1"/>
</dbReference>
<evidence type="ECO:0000313" key="8">
    <source>
        <dbReference type="Proteomes" id="UP000028294"/>
    </source>
</evidence>
<evidence type="ECO:0000313" key="4">
    <source>
        <dbReference type="EMBL" id="MCZ2655811.1"/>
    </source>
</evidence>
<dbReference type="SUPFAM" id="SSF56731">
    <property type="entry name" value="DNA primase core"/>
    <property type="match status" value="1"/>
</dbReference>
<dbReference type="GO" id="GO:0005524">
    <property type="term" value="F:ATP binding"/>
    <property type="evidence" value="ECO:0007669"/>
    <property type="project" value="InterPro"/>
</dbReference>
<dbReference type="EMBL" id="CP036546">
    <property type="protein sequence ID" value="QCQ46999.1"/>
    <property type="molecule type" value="Genomic_DNA"/>
</dbReference>
<dbReference type="Proteomes" id="UP000266644">
    <property type="component" value="Unassembled WGS sequence"/>
</dbReference>
<dbReference type="GO" id="GO:0003697">
    <property type="term" value="F:single-stranded DNA binding"/>
    <property type="evidence" value="ECO:0007669"/>
    <property type="project" value="InterPro"/>
</dbReference>
<dbReference type="EMBL" id="CP036553">
    <property type="protein sequence ID" value="QCQ38361.1"/>
    <property type="molecule type" value="Genomic_DNA"/>
</dbReference>
<dbReference type="Proteomes" id="UP000036847">
    <property type="component" value="Chromosome"/>
</dbReference>
<dbReference type="EMBL" id="JAPUAC010000014">
    <property type="protein sequence ID" value="MCZ2655811.1"/>
    <property type="molecule type" value="Genomic_DNA"/>
</dbReference>
<dbReference type="CDD" id="cd01029">
    <property type="entry name" value="TOPRIM_primases"/>
    <property type="match status" value="1"/>
</dbReference>
<evidence type="ECO:0000313" key="9">
    <source>
        <dbReference type="Proteomes" id="UP000036847"/>
    </source>
</evidence>
<dbReference type="GO" id="GO:0006260">
    <property type="term" value="P:DNA replication"/>
    <property type="evidence" value="ECO:0007669"/>
    <property type="project" value="InterPro"/>
</dbReference>
<dbReference type="Gene3D" id="3.40.1360.10">
    <property type="match status" value="1"/>
</dbReference>
<evidence type="ECO:0000313" key="3">
    <source>
        <dbReference type="EMBL" id="KFX73823.1"/>
    </source>
</evidence>
<protein>
    <submittedName>
        <fullName evidence="3 4">DNA primase</fullName>
    </submittedName>
    <submittedName>
        <fullName evidence="5">Toprim domain-containing protein</fullName>
    </submittedName>
</protein>
<reference evidence="7 10" key="3">
    <citation type="submission" date="2018-08" db="EMBL/GenBank/DDBJ databases">
        <title>A genome reference for cultivated species of the human gut microbiota.</title>
        <authorList>
            <person name="Zou Y."/>
            <person name="Xue W."/>
            <person name="Luo G."/>
        </authorList>
    </citation>
    <scope>NUCLEOTIDE SEQUENCE [LARGE SCALE GENOMIC DNA]</scope>
    <source>
        <strain evidence="7 10">AM18-6</strain>
    </source>
</reference>
<dbReference type="Pfam" id="PF13155">
    <property type="entry name" value="Toprim_2"/>
    <property type="match status" value="1"/>
</dbReference>
<dbReference type="GO" id="GO:0043139">
    <property type="term" value="F:5'-3' DNA helicase activity"/>
    <property type="evidence" value="ECO:0007669"/>
    <property type="project" value="InterPro"/>
</dbReference>
<dbReference type="OrthoDB" id="1038270at2"/>
<gene>
    <name evidence="7" type="ORF">DW228_02345</name>
    <name evidence="6" type="ORF">EC80_020265</name>
    <name evidence="3" type="ORF">EE52_0215420</name>
    <name evidence="5" type="ORF">IA74_020870</name>
    <name evidence="4" type="ORF">O1422_16735</name>
</gene>
<dbReference type="PANTHER" id="PTHR12873:SF0">
    <property type="entry name" value="TWINKLE MTDNA HELICASE"/>
    <property type="match status" value="1"/>
</dbReference>
<dbReference type="InterPro" id="IPR027032">
    <property type="entry name" value="Twinkle-like"/>
</dbReference>
<dbReference type="Proteomes" id="UP001075704">
    <property type="component" value="Unassembled WGS sequence"/>
</dbReference>
<evidence type="ECO:0000313" key="7">
    <source>
        <dbReference type="EMBL" id="RHH15810.1"/>
    </source>
</evidence>
<dbReference type="InterPro" id="IPR034154">
    <property type="entry name" value="TOPRIM_DnaG/twinkle"/>
</dbReference>
<dbReference type="SUPFAM" id="SSF52540">
    <property type="entry name" value="P-loop containing nucleoside triphosphate hydrolases"/>
    <property type="match status" value="1"/>
</dbReference>
<dbReference type="PROSITE" id="PS51199">
    <property type="entry name" value="SF4_HELICASE"/>
    <property type="match status" value="1"/>
</dbReference>
<dbReference type="InterPro" id="IPR027417">
    <property type="entry name" value="P-loop_NTPase"/>
</dbReference>
<dbReference type="Pfam" id="PF03796">
    <property type="entry name" value="DnaB_C"/>
    <property type="match status" value="1"/>
</dbReference>
<dbReference type="EMBL" id="QRJE01000003">
    <property type="protein sequence ID" value="RHH15810.1"/>
    <property type="molecule type" value="Genomic_DNA"/>
</dbReference>
<evidence type="ECO:0000313" key="5">
    <source>
        <dbReference type="EMBL" id="QCQ38361.1"/>
    </source>
</evidence>
<reference evidence="8 9" key="4">
    <citation type="submission" date="2019-03" db="EMBL/GenBank/DDBJ databases">
        <title>Complete genome assembly of MDR B. fragilis.</title>
        <authorList>
            <person name="Sydenham T.V."/>
            <person name="Hasman H."/>
            <person name="Justesen U.S."/>
        </authorList>
    </citation>
    <scope>NUCLEOTIDE SEQUENCE [LARGE SCALE GENOMIC DNA]</scope>
    <source>
        <strain evidence="5 8">DCMOUH0067B</strain>
        <strain evidence="6 9">DCMSKEJBY0001B</strain>
    </source>
</reference>
<proteinExistence type="predicted"/>
<evidence type="ECO:0000259" key="2">
    <source>
        <dbReference type="PROSITE" id="PS51199"/>
    </source>
</evidence>
<reference evidence="3" key="2">
    <citation type="submission" date="2014-07" db="EMBL/GenBank/DDBJ databases">
        <title>Genetics and epidemiology of antimicrobial resistance in B. fragilis group.</title>
        <authorList>
            <person name="Sydenham T.V."/>
            <person name="Hasman H."/>
            <person name="Kemp M."/>
            <person name="Justesen U.S."/>
        </authorList>
    </citation>
    <scope>NUCLEOTIDE SEQUENCE [LARGE SCALE GENOMIC DNA]</scope>
    <source>
        <strain evidence="3">DCMOUH0018B</strain>
    </source>
</reference>
<dbReference type="Proteomes" id="UP000028294">
    <property type="component" value="Chromosome"/>
</dbReference>
<sequence length="622" mass="69724">MKSFNFRELGIEFDAYGRTAGHIKTKCPRCIGQRSNKSDKSLSVDLDSGLYKCHYCGWSGVADDGSGKHGGRKTGDPLVDFPAERNRTSPRPTAPDGTAAPQHPQKPANETPLTPVQLKWLADERHISAHAAEQLHITSSVQYMPQSGLEEPCLCFNYLEEGRLVNIKFRATLHKHFKMLTGAELIPYNIDGIKGTPECIITEGELDAAAFVTAGRTDVISVPGGANRNLKWMDRFVDSHFEDKRVIYIAGDADPKGEELKQELLRRLGRERCRVVSYGEGCKDANELLVKAGPEALSQALADAPEMPLEGVYTAADVDEEMRILFENGLSRGAETGLKNLDDLCTFETGRLCVITGHPGDGKSEFTDELVLRLCLNHQWRTAYFSPENQPLPYHLAKLTEKLTGQRFRKGLMTEMLYEKAQRYLAENISSILPKEDFTVESILERARQLVRRRGIRILVLDPFNRLEHRIPGGQTETQYISAFLDLLANFAQRHQCLVILVAHPRKMQTDPLTKRLPVPTLQDINGSAAFVNKCDFGLVIERDRQAGVTRVHVKKVKFRHLGNIGECSFVFNPVNGRYSPCEEDATAERTGDRIRNTQFDSKHWFGMGGNAETEKTLDFLP</sequence>
<feature type="region of interest" description="Disordered" evidence="1">
    <location>
        <begin position="66"/>
        <end position="111"/>
    </location>
</feature>
<dbReference type="Gene3D" id="3.40.50.300">
    <property type="entry name" value="P-loop containing nucleotide triphosphate hydrolases"/>
    <property type="match status" value="1"/>
</dbReference>
<name>A0A0I9RYZ3_BACFG</name>
<feature type="domain" description="SF4 helicase" evidence="2">
    <location>
        <begin position="327"/>
        <end position="586"/>
    </location>
</feature>
<evidence type="ECO:0000313" key="6">
    <source>
        <dbReference type="EMBL" id="QCQ46999.1"/>
    </source>
</evidence>
<accession>A0A0I9RYZ3</accession>
<organism evidence="3">
    <name type="scientific">Bacteroides fragilis</name>
    <dbReference type="NCBI Taxonomy" id="817"/>
    <lineage>
        <taxon>Bacteria</taxon>
        <taxon>Pseudomonadati</taxon>
        <taxon>Bacteroidota</taxon>
        <taxon>Bacteroidia</taxon>
        <taxon>Bacteroidales</taxon>
        <taxon>Bacteroidaceae</taxon>
        <taxon>Bacteroides</taxon>
    </lineage>
</organism>
<dbReference type="PATRIC" id="fig|817.51.peg.1039"/>
<dbReference type="PANTHER" id="PTHR12873">
    <property type="entry name" value="T7-LIKE MITOCHONDRIAL DNA HELICASE"/>
    <property type="match status" value="1"/>
</dbReference>
<dbReference type="InterPro" id="IPR007694">
    <property type="entry name" value="DNA_helicase_DnaB-like_C"/>
</dbReference>
<dbReference type="AlphaFoldDB" id="A0A0I9RYZ3"/>
<dbReference type="EMBL" id="JMZZ02000156">
    <property type="protein sequence ID" value="KFX73823.1"/>
    <property type="molecule type" value="Genomic_DNA"/>
</dbReference>